<evidence type="ECO:0000259" key="2">
    <source>
        <dbReference type="Pfam" id="PF00078"/>
    </source>
</evidence>
<feature type="domain" description="Reverse transcriptase" evidence="2">
    <location>
        <begin position="136"/>
        <end position="246"/>
    </location>
</feature>
<dbReference type="Proteomes" id="UP000269221">
    <property type="component" value="Unassembled WGS sequence"/>
</dbReference>
<comment type="caution">
    <text evidence="3">The sequence shown here is derived from an EMBL/GenBank/DDBJ whole genome shotgun (WGS) entry which is preliminary data.</text>
</comment>
<gene>
    <name evidence="3" type="ORF">DUI87_03161</name>
</gene>
<evidence type="ECO:0000256" key="1">
    <source>
        <dbReference type="SAM" id="Phobius"/>
    </source>
</evidence>
<accession>A0A3M0L211</accession>
<evidence type="ECO:0000313" key="4">
    <source>
        <dbReference type="Proteomes" id="UP000269221"/>
    </source>
</evidence>
<sequence length="264" mass="29444">MIKINSRITTLDFRRAGFDLFRDQLGRIPWEIALEDDTKIGGGAVNMLDGRDDFQRDLDSLEKCADRNLMKFNKNKCQIPHLGWTNPVQQYRLEADCMGSSFASLRIFILIVAVAMGAIDFFVPNLFFVGDSEGHLTSVLRKVMEQIILNAIKQHVQNNHVIRPSQHVFRKGRSCLTNLISYDKVTILVDEGKAVDVVYLDFSKAFDTVSHSILLEKLAAHSLDCLLGKTLAGWLGPKSDGEQIQLAAGHKWCSPGLSIGTSPV</sequence>
<dbReference type="OrthoDB" id="10063195at2759"/>
<protein>
    <recommendedName>
        <fullName evidence="2">Reverse transcriptase domain-containing protein</fullName>
    </recommendedName>
</protein>
<reference evidence="3 4" key="1">
    <citation type="submission" date="2018-07" db="EMBL/GenBank/DDBJ databases">
        <title>A high quality draft genome assembly of the barn swallow (H. rustica rustica).</title>
        <authorList>
            <person name="Formenti G."/>
            <person name="Chiara M."/>
            <person name="Poveda L."/>
            <person name="Francoijs K.-J."/>
            <person name="Bonisoli-Alquati A."/>
            <person name="Canova L."/>
            <person name="Gianfranceschi L."/>
            <person name="Horner D.S."/>
            <person name="Saino N."/>
        </authorList>
    </citation>
    <scope>NUCLEOTIDE SEQUENCE [LARGE SCALE GENOMIC DNA]</scope>
    <source>
        <strain evidence="3">Chelidonia</strain>
        <tissue evidence="3">Blood</tissue>
    </source>
</reference>
<dbReference type="PANTHER" id="PTHR33332">
    <property type="entry name" value="REVERSE TRANSCRIPTASE DOMAIN-CONTAINING PROTEIN"/>
    <property type="match status" value="1"/>
</dbReference>
<keyword evidence="1" id="KW-0472">Membrane</keyword>
<dbReference type="InterPro" id="IPR000477">
    <property type="entry name" value="RT_dom"/>
</dbReference>
<dbReference type="AlphaFoldDB" id="A0A3M0L211"/>
<proteinExistence type="predicted"/>
<keyword evidence="4" id="KW-1185">Reference proteome</keyword>
<feature type="transmembrane region" description="Helical" evidence="1">
    <location>
        <begin position="107"/>
        <end position="128"/>
    </location>
</feature>
<keyword evidence="1" id="KW-0812">Transmembrane</keyword>
<name>A0A3M0L211_HIRRU</name>
<dbReference type="Pfam" id="PF00078">
    <property type="entry name" value="RVT_1"/>
    <property type="match status" value="1"/>
</dbReference>
<organism evidence="3 4">
    <name type="scientific">Hirundo rustica rustica</name>
    <dbReference type="NCBI Taxonomy" id="333673"/>
    <lineage>
        <taxon>Eukaryota</taxon>
        <taxon>Metazoa</taxon>
        <taxon>Chordata</taxon>
        <taxon>Craniata</taxon>
        <taxon>Vertebrata</taxon>
        <taxon>Euteleostomi</taxon>
        <taxon>Archelosauria</taxon>
        <taxon>Archosauria</taxon>
        <taxon>Dinosauria</taxon>
        <taxon>Saurischia</taxon>
        <taxon>Theropoda</taxon>
        <taxon>Coelurosauria</taxon>
        <taxon>Aves</taxon>
        <taxon>Neognathae</taxon>
        <taxon>Neoaves</taxon>
        <taxon>Telluraves</taxon>
        <taxon>Australaves</taxon>
        <taxon>Passeriformes</taxon>
        <taxon>Sylvioidea</taxon>
        <taxon>Hirundinidae</taxon>
        <taxon>Hirundo</taxon>
    </lineage>
</organism>
<keyword evidence="1" id="KW-1133">Transmembrane helix</keyword>
<dbReference type="EMBL" id="QRBI01000094">
    <property type="protein sequence ID" value="RMC19602.1"/>
    <property type="molecule type" value="Genomic_DNA"/>
</dbReference>
<evidence type="ECO:0000313" key="3">
    <source>
        <dbReference type="EMBL" id="RMC19602.1"/>
    </source>
</evidence>